<name>A0A6G9ZDC1_9NOCA</name>
<evidence type="ECO:0000313" key="2">
    <source>
        <dbReference type="Proteomes" id="UP000500953"/>
    </source>
</evidence>
<accession>A0A6G9ZDC1</accession>
<evidence type="ECO:0000313" key="1">
    <source>
        <dbReference type="EMBL" id="QIS23502.1"/>
    </source>
</evidence>
<protein>
    <recommendedName>
        <fullName evidence="3">Squalene cyclase C-terminal domain-containing protein</fullName>
    </recommendedName>
</protein>
<dbReference type="Proteomes" id="UP000500953">
    <property type="component" value="Chromosome"/>
</dbReference>
<dbReference type="RefSeq" id="WP_167490835.1">
    <property type="nucleotide sequence ID" value="NZ_CP046173.1"/>
</dbReference>
<dbReference type="EMBL" id="CP046173">
    <property type="protein sequence ID" value="QIS23502.1"/>
    <property type="molecule type" value="Genomic_DNA"/>
</dbReference>
<evidence type="ECO:0008006" key="3">
    <source>
        <dbReference type="Google" id="ProtNLM"/>
    </source>
</evidence>
<organism evidence="1 2">
    <name type="scientific">Nocardia terpenica</name>
    <dbReference type="NCBI Taxonomy" id="455432"/>
    <lineage>
        <taxon>Bacteria</taxon>
        <taxon>Bacillati</taxon>
        <taxon>Actinomycetota</taxon>
        <taxon>Actinomycetes</taxon>
        <taxon>Mycobacteriales</taxon>
        <taxon>Nocardiaceae</taxon>
        <taxon>Nocardia</taxon>
    </lineage>
</organism>
<reference evidence="1 2" key="1">
    <citation type="journal article" date="2019" name="ACS Chem. Biol.">
        <title>Identification and Mobilization of a Cryptic Antibiotic Biosynthesis Gene Locus from a Human-Pathogenic Nocardia Isolate.</title>
        <authorList>
            <person name="Herisse M."/>
            <person name="Ishida K."/>
            <person name="Porter J.L."/>
            <person name="Howden B."/>
            <person name="Hertweck C."/>
            <person name="Stinear T.P."/>
            <person name="Pidot S.J."/>
        </authorList>
    </citation>
    <scope>NUCLEOTIDE SEQUENCE [LARGE SCALE GENOMIC DNA]</scope>
    <source>
        <strain evidence="1 2">AUSMDU00012715</strain>
    </source>
</reference>
<proteinExistence type="predicted"/>
<dbReference type="AlphaFoldDB" id="A0A6G9ZDC1"/>
<gene>
    <name evidence="1" type="ORF">F6W96_39605</name>
</gene>
<sequence>MTTDVTKHHCTTDAYTNGLAFLQCSFNSRGVPQALVSLDPTFRESCGLAEAGERIRIELGVDLGIQMNEESFTAMLALALLPRPDVLGTDDGQRLAAVVNRCRERRRFRFFIEANGFPPDTDCTAVAAMGLYRHEQISPGDLVEFAQELLLAATPASRCRDNAPVTFFMPPGVPMVYWLDCDESHRFKYDAVACANVLRVVREAQDLGLDDRHLGKAATQYLVDHLDSGRYLAGTRYYPGPEAFLYAASNLCTWSDLRAVLAPRLRRVLDHLEAEPDANVPSLNLAMRIIAADNLGVTARQEHRRDALAARPATDGSWPAATYYKLGRFPVYFGSAALTTLFAVRALGGRTDA</sequence>